<keyword evidence="5 13" id="KW-0444">Lipid biosynthesis</keyword>
<accession>A0A510JAD5</accession>
<dbReference type="GO" id="GO:0005524">
    <property type="term" value="F:ATP binding"/>
    <property type="evidence" value="ECO:0007669"/>
    <property type="project" value="UniProtKB-UniRule"/>
</dbReference>
<gene>
    <name evidence="13" type="primary">lpxK</name>
    <name evidence="14" type="ORF">JCM16774_1089</name>
</gene>
<dbReference type="Proteomes" id="UP000321606">
    <property type="component" value="Chromosome"/>
</dbReference>
<evidence type="ECO:0000256" key="8">
    <source>
        <dbReference type="ARBA" id="ARBA00022741"/>
    </source>
</evidence>
<proteinExistence type="inferred from homology"/>
<dbReference type="Pfam" id="PF02606">
    <property type="entry name" value="LpxK"/>
    <property type="match status" value="1"/>
</dbReference>
<dbReference type="UniPathway" id="UPA00359">
    <property type="reaction ID" value="UER00482"/>
</dbReference>
<evidence type="ECO:0000256" key="9">
    <source>
        <dbReference type="ARBA" id="ARBA00022777"/>
    </source>
</evidence>
<dbReference type="HAMAP" id="MF_00409">
    <property type="entry name" value="LpxK"/>
    <property type="match status" value="1"/>
</dbReference>
<comment type="catalytic activity">
    <reaction evidence="13">
        <text>a lipid A disaccharide + ATP = a lipid IVA + ADP + H(+)</text>
        <dbReference type="Rhea" id="RHEA:67840"/>
        <dbReference type="ChEBI" id="CHEBI:15378"/>
        <dbReference type="ChEBI" id="CHEBI:30616"/>
        <dbReference type="ChEBI" id="CHEBI:176343"/>
        <dbReference type="ChEBI" id="CHEBI:176425"/>
        <dbReference type="ChEBI" id="CHEBI:456216"/>
        <dbReference type="EC" id="2.7.1.130"/>
    </reaction>
</comment>
<dbReference type="EC" id="2.7.1.130" evidence="3 13"/>
<dbReference type="GO" id="GO:0009029">
    <property type="term" value="F:lipid-A 4'-kinase activity"/>
    <property type="evidence" value="ECO:0007669"/>
    <property type="project" value="UniProtKB-UniRule"/>
</dbReference>
<dbReference type="PANTHER" id="PTHR42724:SF1">
    <property type="entry name" value="TETRAACYLDISACCHARIDE 4'-KINASE, MITOCHONDRIAL-RELATED"/>
    <property type="match status" value="1"/>
</dbReference>
<evidence type="ECO:0000313" key="14">
    <source>
        <dbReference type="EMBL" id="BBM36157.1"/>
    </source>
</evidence>
<keyword evidence="11 13" id="KW-0443">Lipid metabolism</keyword>
<evidence type="ECO:0000256" key="1">
    <source>
        <dbReference type="ARBA" id="ARBA00002274"/>
    </source>
</evidence>
<comment type="similarity">
    <text evidence="13">Belongs to the LpxK family.</text>
</comment>
<dbReference type="GO" id="GO:0009244">
    <property type="term" value="P:lipopolysaccharide core region biosynthetic process"/>
    <property type="evidence" value="ECO:0007669"/>
    <property type="project" value="TreeGrafter"/>
</dbReference>
<keyword evidence="8 13" id="KW-0547">Nucleotide-binding</keyword>
<evidence type="ECO:0000256" key="6">
    <source>
        <dbReference type="ARBA" id="ARBA00022556"/>
    </source>
</evidence>
<dbReference type="NCBIfam" id="TIGR00682">
    <property type="entry name" value="lpxK"/>
    <property type="match status" value="1"/>
</dbReference>
<protein>
    <recommendedName>
        <fullName evidence="4 13">Tetraacyldisaccharide 4'-kinase</fullName>
        <ecNumber evidence="3 13">2.7.1.130</ecNumber>
    </recommendedName>
    <alternativeName>
        <fullName evidence="12 13">Lipid A 4'-kinase</fullName>
    </alternativeName>
</protein>
<evidence type="ECO:0000256" key="10">
    <source>
        <dbReference type="ARBA" id="ARBA00022840"/>
    </source>
</evidence>
<evidence type="ECO:0000256" key="11">
    <source>
        <dbReference type="ARBA" id="ARBA00023098"/>
    </source>
</evidence>
<dbReference type="EMBL" id="AP019822">
    <property type="protein sequence ID" value="BBM36157.1"/>
    <property type="molecule type" value="Genomic_DNA"/>
</dbReference>
<evidence type="ECO:0000256" key="13">
    <source>
        <dbReference type="HAMAP-Rule" id="MF_00409"/>
    </source>
</evidence>
<dbReference type="GO" id="GO:0009245">
    <property type="term" value="P:lipid A biosynthetic process"/>
    <property type="evidence" value="ECO:0007669"/>
    <property type="project" value="UniProtKB-UniRule"/>
</dbReference>
<dbReference type="STRING" id="714315.GCA_000516535_01081"/>
<dbReference type="PANTHER" id="PTHR42724">
    <property type="entry name" value="TETRAACYLDISACCHARIDE 4'-KINASE"/>
    <property type="match status" value="1"/>
</dbReference>
<evidence type="ECO:0000256" key="2">
    <source>
        <dbReference type="ARBA" id="ARBA00004870"/>
    </source>
</evidence>
<dbReference type="InterPro" id="IPR003758">
    <property type="entry name" value="LpxK"/>
</dbReference>
<sequence length="318" mass="36592">MKFLSLLYGFAVFIRNKLYDLKLLKTREVENVEIICVGNIVAGGSGKTPAVQYFVRKYLSEGKKVGVLSRGYKGKRAVDTMLVRNEKEIVAKPSESGDEAYLHALNLQVPVVVSKDRYEGAVYLRNKCSVDFIIMDDGFQHRKLKKDKNIVLIDATNPFGGDEYLPKGRLRESINELKRADEIIITKSNYVKNDVVKMIKDRIKKYNKPISVAVFKENHFYNVKGEIFESDIIKNKNVLIFSSIANPKTFYDTVKKVGPEKIDEIKFADHHSYNEEEIEEISVESKNYDYVITTEKDIVKINRDIENLLVLKMEFEII</sequence>
<dbReference type="InterPro" id="IPR027417">
    <property type="entry name" value="P-loop_NTPase"/>
</dbReference>
<dbReference type="OrthoDB" id="9789797at2"/>
<feature type="binding site" evidence="13">
    <location>
        <begin position="41"/>
        <end position="48"/>
    </location>
    <ligand>
        <name>ATP</name>
        <dbReference type="ChEBI" id="CHEBI:30616"/>
    </ligand>
</feature>
<dbReference type="GO" id="GO:0005886">
    <property type="term" value="C:plasma membrane"/>
    <property type="evidence" value="ECO:0007669"/>
    <property type="project" value="TreeGrafter"/>
</dbReference>
<evidence type="ECO:0000256" key="4">
    <source>
        <dbReference type="ARBA" id="ARBA00016436"/>
    </source>
</evidence>
<keyword evidence="6 13" id="KW-0441">Lipid A biosynthesis</keyword>
<dbReference type="RefSeq" id="WP_026737541.1">
    <property type="nucleotide sequence ID" value="NZ_AP019822.1"/>
</dbReference>
<comment type="function">
    <text evidence="1 13">Transfers the gamma-phosphate of ATP to the 4'-position of a tetraacyldisaccharide 1-phosphate intermediate (termed DS-1-P) to form tetraacyldisaccharide 1,4'-bis-phosphate (lipid IVA).</text>
</comment>
<organism evidence="14 15">
    <name type="scientific">Pseudoleptotrichia goodfellowii</name>
    <dbReference type="NCBI Taxonomy" id="157692"/>
    <lineage>
        <taxon>Bacteria</taxon>
        <taxon>Fusobacteriati</taxon>
        <taxon>Fusobacteriota</taxon>
        <taxon>Fusobacteriia</taxon>
        <taxon>Fusobacteriales</taxon>
        <taxon>Leptotrichiaceae</taxon>
        <taxon>Pseudoleptotrichia</taxon>
    </lineage>
</organism>
<evidence type="ECO:0000256" key="12">
    <source>
        <dbReference type="ARBA" id="ARBA00029757"/>
    </source>
</evidence>
<dbReference type="KEGG" id="lgo:JCM16774_1089"/>
<keyword evidence="9 13" id="KW-0418">Kinase</keyword>
<evidence type="ECO:0000256" key="5">
    <source>
        <dbReference type="ARBA" id="ARBA00022516"/>
    </source>
</evidence>
<keyword evidence="10 13" id="KW-0067">ATP-binding</keyword>
<comment type="pathway">
    <text evidence="2 13">Glycolipid biosynthesis; lipid IV(A) biosynthesis; lipid IV(A) from (3R)-3-hydroxytetradecanoyl-[acyl-carrier-protein] and UDP-N-acetyl-alpha-D-glucosamine: step 6/6.</text>
</comment>
<evidence type="ECO:0000256" key="7">
    <source>
        <dbReference type="ARBA" id="ARBA00022679"/>
    </source>
</evidence>
<evidence type="ECO:0000313" key="15">
    <source>
        <dbReference type="Proteomes" id="UP000321606"/>
    </source>
</evidence>
<reference evidence="14 15" key="1">
    <citation type="submission" date="2019-07" db="EMBL/GenBank/DDBJ databases">
        <title>Complete Genome Sequence of Leptotrichia goodfellowii Strain JCM 16774.</title>
        <authorList>
            <person name="Watanabe S."/>
            <person name="Cui L."/>
        </authorList>
    </citation>
    <scope>NUCLEOTIDE SEQUENCE [LARGE SCALE GENOMIC DNA]</scope>
    <source>
        <strain evidence="14 15">JCM16774</strain>
    </source>
</reference>
<dbReference type="AlphaFoldDB" id="A0A510JAD5"/>
<evidence type="ECO:0000256" key="3">
    <source>
        <dbReference type="ARBA" id="ARBA00012071"/>
    </source>
</evidence>
<name>A0A510JAD5_9FUSO</name>
<dbReference type="SUPFAM" id="SSF52540">
    <property type="entry name" value="P-loop containing nucleoside triphosphate hydrolases"/>
    <property type="match status" value="1"/>
</dbReference>
<keyword evidence="7 13" id="KW-0808">Transferase</keyword>